<dbReference type="Proteomes" id="UP000703661">
    <property type="component" value="Unassembled WGS sequence"/>
</dbReference>
<organism evidence="2 3">
    <name type="scientific">Entomortierella chlamydospora</name>
    <dbReference type="NCBI Taxonomy" id="101097"/>
    <lineage>
        <taxon>Eukaryota</taxon>
        <taxon>Fungi</taxon>
        <taxon>Fungi incertae sedis</taxon>
        <taxon>Mucoromycota</taxon>
        <taxon>Mortierellomycotina</taxon>
        <taxon>Mortierellomycetes</taxon>
        <taxon>Mortierellales</taxon>
        <taxon>Mortierellaceae</taxon>
        <taxon>Entomortierella</taxon>
    </lineage>
</organism>
<name>A0A9P6SQP2_9FUNG</name>
<accession>A0A9P6SQP2</accession>
<reference evidence="2" key="1">
    <citation type="journal article" date="2020" name="Fungal Divers.">
        <title>Resolving the Mortierellaceae phylogeny through synthesis of multi-gene phylogenetics and phylogenomics.</title>
        <authorList>
            <person name="Vandepol N."/>
            <person name="Liber J."/>
            <person name="Desiro A."/>
            <person name="Na H."/>
            <person name="Kennedy M."/>
            <person name="Barry K."/>
            <person name="Grigoriev I.V."/>
            <person name="Miller A.N."/>
            <person name="O'Donnell K."/>
            <person name="Stajich J.E."/>
            <person name="Bonito G."/>
        </authorList>
    </citation>
    <scope>NUCLEOTIDE SEQUENCE</scope>
    <source>
        <strain evidence="2">NRRL 2769</strain>
    </source>
</reference>
<evidence type="ECO:0000313" key="3">
    <source>
        <dbReference type="Proteomes" id="UP000703661"/>
    </source>
</evidence>
<sequence>MGCSPARNSTTTTSTVTNLARVVAHTTPTQDVSASASSMRRSQLIRDDEDVTALIAEQEEQARAYRKFQQEQESITPELDGEANESVEDTGAESDDELQSVNEQAISVSGRKTPFRGFTPRSEHSINLLNAMLLMSPFDKANGPTVPERRQRVVDTLLESGASKAWNGVLPFPFLLGVTIFWF</sequence>
<evidence type="ECO:0000256" key="1">
    <source>
        <dbReference type="SAM" id="MobiDB-lite"/>
    </source>
</evidence>
<evidence type="ECO:0000313" key="2">
    <source>
        <dbReference type="EMBL" id="KAF9992088.1"/>
    </source>
</evidence>
<dbReference type="AlphaFoldDB" id="A0A9P6SQP2"/>
<gene>
    <name evidence="2" type="ORF">BGZ80_008718</name>
</gene>
<feature type="compositionally biased region" description="Acidic residues" evidence="1">
    <location>
        <begin position="79"/>
        <end position="98"/>
    </location>
</feature>
<proteinExistence type="predicted"/>
<dbReference type="EMBL" id="JAAAID010004827">
    <property type="protein sequence ID" value="KAF9992088.1"/>
    <property type="molecule type" value="Genomic_DNA"/>
</dbReference>
<feature type="region of interest" description="Disordered" evidence="1">
    <location>
        <begin position="65"/>
        <end position="98"/>
    </location>
</feature>
<keyword evidence="3" id="KW-1185">Reference proteome</keyword>
<comment type="caution">
    <text evidence="2">The sequence shown here is derived from an EMBL/GenBank/DDBJ whole genome shotgun (WGS) entry which is preliminary data.</text>
</comment>
<protein>
    <submittedName>
        <fullName evidence="2">Uncharacterized protein</fullName>
    </submittedName>
</protein>